<comment type="caution">
    <text evidence="2">The sequence shown here is derived from an EMBL/GenBank/DDBJ whole genome shotgun (WGS) entry which is preliminary data.</text>
</comment>
<accession>A0ABX0JN42</accession>
<evidence type="ECO:0000256" key="1">
    <source>
        <dbReference type="SAM" id="MobiDB-lite"/>
    </source>
</evidence>
<protein>
    <submittedName>
        <fullName evidence="2">Phosphohydrolase</fullName>
    </submittedName>
</protein>
<dbReference type="EMBL" id="WOTB01000009">
    <property type="protein sequence ID" value="NHN84647.1"/>
    <property type="molecule type" value="Genomic_DNA"/>
</dbReference>
<sequence length="254" mass="27916">MGETGRRDGADGTAERRSGEWSCLPLSPGLTVVATAEAPCLPEDVEARVEAIWTEARSVRPGLFNGRIFCADRLTPDRIEGHWDEYRRALAQIREPGLFGDRPLRQLAVCGALLCPEGVVIARRAPSALYFGGFWQSPPAGTVESRGGCDDLCDDLCLADQIAAEAEEELGLTRDMLEIGPPLLAVVHAGSEVVDIGIRLETGLSCEEIRRRWEGCGNREYDRISVLSPGERSCWRDRGDVLPTTRRLLEMIPE</sequence>
<dbReference type="Proteomes" id="UP000635278">
    <property type="component" value="Unassembled WGS sequence"/>
</dbReference>
<organism evidence="2 3">
    <name type="scientific">Acetobacter musti</name>
    <dbReference type="NCBI Taxonomy" id="864732"/>
    <lineage>
        <taxon>Bacteria</taxon>
        <taxon>Pseudomonadati</taxon>
        <taxon>Pseudomonadota</taxon>
        <taxon>Alphaproteobacteria</taxon>
        <taxon>Acetobacterales</taxon>
        <taxon>Acetobacteraceae</taxon>
        <taxon>Acetobacter</taxon>
    </lineage>
</organism>
<evidence type="ECO:0000313" key="2">
    <source>
        <dbReference type="EMBL" id="NHN84647.1"/>
    </source>
</evidence>
<gene>
    <name evidence="2" type="ORF">GOB93_08315</name>
</gene>
<evidence type="ECO:0000313" key="3">
    <source>
        <dbReference type="Proteomes" id="UP000635278"/>
    </source>
</evidence>
<feature type="compositionally biased region" description="Basic and acidic residues" evidence="1">
    <location>
        <begin position="1"/>
        <end position="19"/>
    </location>
</feature>
<feature type="region of interest" description="Disordered" evidence="1">
    <location>
        <begin position="1"/>
        <end position="20"/>
    </location>
</feature>
<name>A0ABX0JN42_9PROT</name>
<dbReference type="RefSeq" id="WP_173583049.1">
    <property type="nucleotide sequence ID" value="NZ_WOTB01000009.1"/>
</dbReference>
<keyword evidence="3" id="KW-1185">Reference proteome</keyword>
<reference evidence="2 3" key="1">
    <citation type="journal article" date="2020" name="Int. J. Syst. Evol. Microbiol.">
        <title>Novel acetic acid bacteria from cider fermentations: Acetobacter conturbans sp. nov. and Acetobacter fallax sp. nov.</title>
        <authorList>
            <person name="Sombolestani A.S."/>
            <person name="Cleenwerck I."/>
            <person name="Cnockaert M."/>
            <person name="Borremans W."/>
            <person name="Wieme A.D."/>
            <person name="De Vuyst L."/>
            <person name="Vandamme P."/>
        </authorList>
    </citation>
    <scope>NUCLEOTIDE SEQUENCE [LARGE SCALE GENOMIC DNA]</scope>
    <source>
        <strain evidence="2 3">LMG 30640</strain>
    </source>
</reference>
<proteinExistence type="predicted"/>